<dbReference type="InterPro" id="IPR011009">
    <property type="entry name" value="Kinase-like_dom_sf"/>
</dbReference>
<keyword evidence="7" id="KW-0779">Telomere</keyword>
<dbReference type="PANTHER" id="PTHR13211:SF0">
    <property type="entry name" value="TELOMERASE CAJAL BODY PROTEIN 1"/>
    <property type="match status" value="1"/>
</dbReference>
<dbReference type="InterPro" id="IPR001680">
    <property type="entry name" value="WD40_rpt"/>
</dbReference>
<comment type="catalytic activity">
    <reaction evidence="10">
        <text>L-threonyl-[protein] + ATP = O-phospho-L-threonyl-[protein] + ADP + H(+)</text>
        <dbReference type="Rhea" id="RHEA:46608"/>
        <dbReference type="Rhea" id="RHEA-COMP:11060"/>
        <dbReference type="Rhea" id="RHEA-COMP:11605"/>
        <dbReference type="ChEBI" id="CHEBI:15378"/>
        <dbReference type="ChEBI" id="CHEBI:30013"/>
        <dbReference type="ChEBI" id="CHEBI:30616"/>
        <dbReference type="ChEBI" id="CHEBI:61977"/>
        <dbReference type="ChEBI" id="CHEBI:456216"/>
        <dbReference type="EC" id="2.7.11.1"/>
    </reaction>
</comment>
<evidence type="ECO:0000256" key="7">
    <source>
        <dbReference type="ARBA" id="ARBA00022895"/>
    </source>
</evidence>
<dbReference type="HOGENOM" id="CLU_344862_0_0_1"/>
<evidence type="ECO:0000256" key="4">
    <source>
        <dbReference type="ARBA" id="ARBA00012513"/>
    </source>
</evidence>
<evidence type="ECO:0000256" key="11">
    <source>
        <dbReference type="ARBA" id="ARBA00048679"/>
    </source>
</evidence>
<dbReference type="InterPro" id="IPR015943">
    <property type="entry name" value="WD40/YVTN_repeat-like_dom_sf"/>
</dbReference>
<comment type="subunit">
    <text evidence="3">Component of the EKC/KEOPS complex composed of at least BUD32, CGI121, GON7, KAE1 and PCC1; the whole complex dimerizes.</text>
</comment>
<dbReference type="PROSITE" id="PS50011">
    <property type="entry name" value="PROTEIN_KINASE_DOM"/>
    <property type="match status" value="1"/>
</dbReference>
<evidence type="ECO:0000259" key="12">
    <source>
        <dbReference type="PROSITE" id="PS50011"/>
    </source>
</evidence>
<evidence type="ECO:0000313" key="13">
    <source>
        <dbReference type="EMBL" id="EEA28758.1"/>
    </source>
</evidence>
<keyword evidence="14" id="KW-1185">Reference proteome</keyword>
<dbReference type="SMART" id="SM00320">
    <property type="entry name" value="WD40"/>
    <property type="match status" value="4"/>
</dbReference>
<proteinExistence type="predicted"/>
<protein>
    <recommendedName>
        <fullName evidence="6">EKC/KEOPS complex subunit BUD32</fullName>
        <ecNumber evidence="4">2.7.11.1</ecNumber>
    </recommendedName>
    <alternativeName>
        <fullName evidence="8 9">Atypical Serine/threonine protein kinase BUD32</fullName>
    </alternativeName>
    <alternativeName>
        <fullName evidence="5">EKC/KEOPS complex subunit bud32</fullName>
    </alternativeName>
</protein>
<dbReference type="AlphaFoldDB" id="B6Q7M3"/>
<keyword evidence="7" id="KW-0158">Chromosome</keyword>
<evidence type="ECO:0000256" key="6">
    <source>
        <dbReference type="ARBA" id="ARBA00019973"/>
    </source>
</evidence>
<evidence type="ECO:0000256" key="10">
    <source>
        <dbReference type="ARBA" id="ARBA00047899"/>
    </source>
</evidence>
<organism evidence="13 14">
    <name type="scientific">Talaromyces marneffei (strain ATCC 18224 / CBS 334.59 / QM 7333)</name>
    <name type="common">Penicillium marneffei</name>
    <dbReference type="NCBI Taxonomy" id="441960"/>
    <lineage>
        <taxon>Eukaryota</taxon>
        <taxon>Fungi</taxon>
        <taxon>Dikarya</taxon>
        <taxon>Ascomycota</taxon>
        <taxon>Pezizomycotina</taxon>
        <taxon>Eurotiomycetes</taxon>
        <taxon>Eurotiomycetidae</taxon>
        <taxon>Eurotiales</taxon>
        <taxon>Trichocomaceae</taxon>
        <taxon>Talaromyces</taxon>
        <taxon>Talaromyces sect. Talaromyces</taxon>
    </lineage>
</organism>
<evidence type="ECO:0000256" key="8">
    <source>
        <dbReference type="ARBA" id="ARBA00030980"/>
    </source>
</evidence>
<dbReference type="PANTHER" id="PTHR13211">
    <property type="entry name" value="TELOMERASE CAJAL BODY PROTEIN 1"/>
    <property type="match status" value="1"/>
</dbReference>
<comment type="catalytic activity">
    <reaction evidence="11">
        <text>L-seryl-[protein] + ATP = O-phospho-L-seryl-[protein] + ADP + H(+)</text>
        <dbReference type="Rhea" id="RHEA:17989"/>
        <dbReference type="Rhea" id="RHEA-COMP:9863"/>
        <dbReference type="Rhea" id="RHEA-COMP:11604"/>
        <dbReference type="ChEBI" id="CHEBI:15378"/>
        <dbReference type="ChEBI" id="CHEBI:29999"/>
        <dbReference type="ChEBI" id="CHEBI:30616"/>
        <dbReference type="ChEBI" id="CHEBI:83421"/>
        <dbReference type="ChEBI" id="CHEBI:456216"/>
        <dbReference type="EC" id="2.7.11.1"/>
    </reaction>
</comment>
<accession>B6Q7M3</accession>
<name>B6Q7M3_TALMQ</name>
<dbReference type="EMBL" id="DS995899">
    <property type="protein sequence ID" value="EEA28758.1"/>
    <property type="molecule type" value="Genomic_DNA"/>
</dbReference>
<dbReference type="Pfam" id="PF00069">
    <property type="entry name" value="Pkinase"/>
    <property type="match status" value="2"/>
</dbReference>
<dbReference type="SUPFAM" id="SSF56112">
    <property type="entry name" value="Protein kinase-like (PK-like)"/>
    <property type="match status" value="1"/>
</dbReference>
<sequence>MEDLSIYSQADLLYTQESFSRYRPGGYHPVNLGDTFKDNRYEVHHKLGWGEFSTVWLAYDKEQKIWVSLKIKTADSSLESREHDCMQVLQKNCQGNLSSKYIVQLLDFFLHHGPNGTHQCLVFELLGPPVHKVLREYDDSQERLETDIILRMSRQLLESIDFIHSVGIGHGDISSRNMVFSCNNLSTVTQEYLFQVLGAPVSEQLTRLDGGQLSEGLPKSLVKAAEWIGWIDEDEDLRLFDFGDSLFQGKEPAKPAHLGSLRAPETIFEKSFDYRIDLWHAGCMIYSFIFGSVPFWYLGDDELLVTKMIDLLGKLPSEWQPQWGWMKKESKSELDLNEDRQPTLLTRKFNETVLNPKLRILRTVIEQLMEFLPSNRAAASAVLSLMSSNVGQIPDSDSGFKLTCVALYNASEISETPSVKSGLPNNLHTIGPNYFKSAEWRVTSYYYEECSNADRSSRTPDGTSVITMSADNHIRTFILPPDLLEQRETPLDLKPYSTLPSMEPVHTTAIYPFFNLQDPSTTLILSSVRDHPIRLSSALSPQNLGTYSLINPSTEAFIAPHSILYPSHLGGSQFITGSDSLICIFDVSRTGNNGPVSRLPTIPSKRKQIVGGGVGMKGIVSALAMNPAQDGILAAGTFTRNIALYGARGSGELIGTFSIAKTEADSHIGGTGITQLLWSPCGRYLYVVERKSQGTLVYDIRVTGQLLGWLEGREAMSNQRMNVDVIAADGEDSHEVWAGGTDGIVRMWKNPHTTVGGHQPDFSSKIHDDPITSSVFHPGGSVLATCSGQKRFPEYDVDDIGKVQPKSEIRGDDSLKIWAL</sequence>
<dbReference type="InterPro" id="IPR000719">
    <property type="entry name" value="Prot_kinase_dom"/>
</dbReference>
<dbReference type="EC" id="2.7.11.1" evidence="4"/>
<dbReference type="SUPFAM" id="SSF50978">
    <property type="entry name" value="WD40 repeat-like"/>
    <property type="match status" value="1"/>
</dbReference>
<dbReference type="InterPro" id="IPR051150">
    <property type="entry name" value="SWT21/TCAB1_mRNA_Telomere"/>
</dbReference>
<dbReference type="GO" id="GO:0000781">
    <property type="term" value="C:chromosome, telomeric region"/>
    <property type="evidence" value="ECO:0007669"/>
    <property type="project" value="UniProtKB-SubCell"/>
</dbReference>
<dbReference type="InterPro" id="IPR008266">
    <property type="entry name" value="Tyr_kinase_AS"/>
</dbReference>
<dbReference type="PROSITE" id="PS00109">
    <property type="entry name" value="PROTEIN_KINASE_TYR"/>
    <property type="match status" value="1"/>
</dbReference>
<dbReference type="GO" id="GO:0004674">
    <property type="term" value="F:protein serine/threonine kinase activity"/>
    <property type="evidence" value="ECO:0007669"/>
    <property type="project" value="UniProtKB-EC"/>
</dbReference>
<dbReference type="GO" id="GO:0005524">
    <property type="term" value="F:ATP binding"/>
    <property type="evidence" value="ECO:0007669"/>
    <property type="project" value="InterPro"/>
</dbReference>
<reference evidence="14" key="1">
    <citation type="journal article" date="2015" name="Genome Announc.">
        <title>Genome sequence of the AIDS-associated pathogen Penicillium marneffei (ATCC18224) and its near taxonomic relative Talaromyces stipitatus (ATCC10500).</title>
        <authorList>
            <person name="Nierman W.C."/>
            <person name="Fedorova-Abrams N.D."/>
            <person name="Andrianopoulos A."/>
        </authorList>
    </citation>
    <scope>NUCLEOTIDE SEQUENCE [LARGE SCALE GENOMIC DNA]</scope>
    <source>
        <strain evidence="14">ATCC 18224 / CBS 334.59 / QM 7333</strain>
    </source>
</reference>
<comment type="subcellular location">
    <subcellularLocation>
        <location evidence="2">Chromosome</location>
        <location evidence="2">Telomere</location>
    </subcellularLocation>
</comment>
<evidence type="ECO:0000256" key="9">
    <source>
        <dbReference type="ARBA" id="ARBA00033194"/>
    </source>
</evidence>
<feature type="domain" description="Protein kinase" evidence="12">
    <location>
        <begin position="41"/>
        <end position="390"/>
    </location>
</feature>
<evidence type="ECO:0000256" key="1">
    <source>
        <dbReference type="ARBA" id="ARBA00003747"/>
    </source>
</evidence>
<evidence type="ECO:0000256" key="2">
    <source>
        <dbReference type="ARBA" id="ARBA00004574"/>
    </source>
</evidence>
<evidence type="ECO:0000256" key="5">
    <source>
        <dbReference type="ARBA" id="ARBA00013948"/>
    </source>
</evidence>
<dbReference type="Proteomes" id="UP000001294">
    <property type="component" value="Unassembled WGS sequence"/>
</dbReference>
<evidence type="ECO:0000313" key="14">
    <source>
        <dbReference type="Proteomes" id="UP000001294"/>
    </source>
</evidence>
<evidence type="ECO:0000256" key="3">
    <source>
        <dbReference type="ARBA" id="ARBA00011534"/>
    </source>
</evidence>
<dbReference type="SMART" id="SM00220">
    <property type="entry name" value="S_TKc"/>
    <property type="match status" value="1"/>
</dbReference>
<dbReference type="OrthoDB" id="239865at2759"/>
<dbReference type="Gene3D" id="3.30.200.20">
    <property type="entry name" value="Phosphorylase Kinase, domain 1"/>
    <property type="match status" value="1"/>
</dbReference>
<dbReference type="Gene3D" id="2.130.10.10">
    <property type="entry name" value="YVTN repeat-like/Quinoprotein amine dehydrogenase"/>
    <property type="match status" value="1"/>
</dbReference>
<dbReference type="VEuPathDB" id="FungiDB:PMAA_035520"/>
<dbReference type="Gene3D" id="1.10.510.10">
    <property type="entry name" value="Transferase(Phosphotransferase) domain 1"/>
    <property type="match status" value="1"/>
</dbReference>
<comment type="function">
    <text evidence="1">Component of the EKC/KEOPS complex that is required for the formation of a threonylcarbamoyl group on adenosine at position 37 (t(6)A37) in tRNAs that read codons beginning with adenine. The complex is probably involved in the transfer of the threonylcarbamoyl moiety of threonylcarbamoyl-AMP (TC-AMP) to the N6 group of A37. BUD32 has ATPase activity in the context of the EKC/KEOPS complex and likely plays a supporting role to the catalytic subunit KAE1. The EKC/KEOPS complex also promotes both telomere uncapping and telomere elongation. The complex is required for efficient recruitment of transcriptional coactivators.</text>
</comment>
<gene>
    <name evidence="13" type="ORF">PMAA_035520</name>
</gene>
<dbReference type="PhylomeDB" id="B6Q7M3"/>
<dbReference type="InterPro" id="IPR036322">
    <property type="entry name" value="WD40_repeat_dom_sf"/>
</dbReference>